<proteinExistence type="predicted"/>
<feature type="transmembrane region" description="Helical" evidence="1">
    <location>
        <begin position="7"/>
        <end position="28"/>
    </location>
</feature>
<feature type="transmembrane region" description="Helical" evidence="1">
    <location>
        <begin position="73"/>
        <end position="90"/>
    </location>
</feature>
<keyword evidence="1" id="KW-0812">Transmembrane</keyword>
<dbReference type="Pfam" id="PF10825">
    <property type="entry name" value="DUF2752"/>
    <property type="match status" value="1"/>
</dbReference>
<keyword evidence="1" id="KW-1133">Transmembrane helix</keyword>
<keyword evidence="1" id="KW-0472">Membrane</keyword>
<evidence type="ECO:0000313" key="3">
    <source>
        <dbReference type="Proteomes" id="UP001319200"/>
    </source>
</evidence>
<reference evidence="2 3" key="1">
    <citation type="submission" date="2021-05" db="EMBL/GenBank/DDBJ databases">
        <title>A Polyphasic approach of four new species of the genus Ohtaekwangia: Ohtaekwangia histidinii sp. nov., Ohtaekwangia cretensis sp. nov., Ohtaekwangia indiensis sp. nov., Ohtaekwangia reichenbachii sp. nov. from diverse environment.</title>
        <authorList>
            <person name="Octaviana S."/>
        </authorList>
    </citation>
    <scope>NUCLEOTIDE SEQUENCE [LARGE SCALE GENOMIC DNA]</scope>
    <source>
        <strain evidence="2 3">PWU4</strain>
    </source>
</reference>
<dbReference type="AlphaFoldDB" id="A0AAP2DTQ7"/>
<gene>
    <name evidence="2" type="ORF">KK083_30055</name>
</gene>
<dbReference type="Proteomes" id="UP001319200">
    <property type="component" value="Unassembled WGS sequence"/>
</dbReference>
<dbReference type="EMBL" id="JAHESF010000059">
    <property type="protein sequence ID" value="MBT1701173.1"/>
    <property type="molecule type" value="Genomic_DNA"/>
</dbReference>
<keyword evidence="3" id="KW-1185">Reference proteome</keyword>
<evidence type="ECO:0000313" key="2">
    <source>
        <dbReference type="EMBL" id="MBT1701173.1"/>
    </source>
</evidence>
<organism evidence="2 3">
    <name type="scientific">Chryseosolibacter histidini</name>
    <dbReference type="NCBI Taxonomy" id="2782349"/>
    <lineage>
        <taxon>Bacteria</taxon>
        <taxon>Pseudomonadati</taxon>
        <taxon>Bacteroidota</taxon>
        <taxon>Cytophagia</taxon>
        <taxon>Cytophagales</taxon>
        <taxon>Chryseotaleaceae</taxon>
        <taxon>Chryseosolibacter</taxon>
    </lineage>
</organism>
<comment type="caution">
    <text evidence="2">The sequence shown here is derived from an EMBL/GenBank/DDBJ whole genome shotgun (WGS) entry which is preliminary data.</text>
</comment>
<sequence>MLRVIHFIRSLPLEAIVWTCGLIALALYTPSGEHFTLCPFYHLGFDFCPGCGLGRSIALFFHGEIISSLKTHPLGIFAVIVLSFRIIQLSKDYLKSHGKSN</sequence>
<dbReference type="RefSeq" id="WP_254169858.1">
    <property type="nucleotide sequence ID" value="NZ_JAHESF010000059.1"/>
</dbReference>
<protein>
    <submittedName>
        <fullName evidence="2">DUF2752 domain-containing protein</fullName>
    </submittedName>
</protein>
<evidence type="ECO:0000256" key="1">
    <source>
        <dbReference type="SAM" id="Phobius"/>
    </source>
</evidence>
<dbReference type="InterPro" id="IPR021215">
    <property type="entry name" value="DUF2752"/>
</dbReference>
<name>A0AAP2DTQ7_9BACT</name>
<accession>A0AAP2DTQ7</accession>